<dbReference type="Proteomes" id="UP000295334">
    <property type="component" value="Unassembled WGS sequence"/>
</dbReference>
<gene>
    <name evidence="1" type="ORF">EPD60_09015</name>
</gene>
<evidence type="ECO:0000313" key="1">
    <source>
        <dbReference type="EMBL" id="TCJ14137.1"/>
    </source>
</evidence>
<dbReference type="RefSeq" id="WP_131448965.1">
    <property type="nucleotide sequence ID" value="NZ_SJZI01000042.1"/>
</dbReference>
<dbReference type="EMBL" id="SJZI01000042">
    <property type="protein sequence ID" value="TCJ14137.1"/>
    <property type="molecule type" value="Genomic_DNA"/>
</dbReference>
<dbReference type="AlphaFoldDB" id="A0A4R1BB16"/>
<sequence length="138" mass="15677">MFRRFLGRRMPSPAGLFNGPFFDVRTLFVLEFDCLPSVCAVGDLDGDRALVFLRERIASQVIKTWQHSFFEYDEGTVCFARSIYLLPGRRMVEVGAGYVELLHDGDFSWANALVTELARFRQVQKEAPIGFARSGSMN</sequence>
<dbReference type="OrthoDB" id="673184at2"/>
<reference evidence="1 2" key="1">
    <citation type="submission" date="2019-03" db="EMBL/GenBank/DDBJ databases">
        <authorList>
            <person name="Kim M.K.M."/>
        </authorList>
    </citation>
    <scope>NUCLEOTIDE SEQUENCE [LARGE SCALE GENOMIC DNA]</scope>
    <source>
        <strain evidence="1 2">17J68-12</strain>
    </source>
</reference>
<comment type="caution">
    <text evidence="1">The sequence shown here is derived from an EMBL/GenBank/DDBJ whole genome shotgun (WGS) entry which is preliminary data.</text>
</comment>
<accession>A0A4R1BB16</accession>
<keyword evidence="2" id="KW-1185">Reference proteome</keyword>
<proteinExistence type="predicted"/>
<evidence type="ECO:0000313" key="2">
    <source>
        <dbReference type="Proteomes" id="UP000295334"/>
    </source>
</evidence>
<protein>
    <submittedName>
        <fullName evidence="1">Uncharacterized protein</fullName>
    </submittedName>
</protein>
<name>A0A4R1BB16_9BACT</name>
<organism evidence="1 2">
    <name type="scientific">Flaviaesturariibacter flavus</name>
    <dbReference type="NCBI Taxonomy" id="2502780"/>
    <lineage>
        <taxon>Bacteria</taxon>
        <taxon>Pseudomonadati</taxon>
        <taxon>Bacteroidota</taxon>
        <taxon>Chitinophagia</taxon>
        <taxon>Chitinophagales</taxon>
        <taxon>Chitinophagaceae</taxon>
        <taxon>Flaviaestuariibacter</taxon>
    </lineage>
</organism>